<sequence length="102" mass="12130">MAFKYSGPPQVYNKQEQKLEKTSTTLAIAATSLQLAKDWKRLNRTSLLHNSSFWTNPPTMEQFTKDWKRTYLYHNNRFKDETRRINVDINKQSKALLSNKMF</sequence>
<evidence type="ECO:0000313" key="1">
    <source>
        <dbReference type="EMBL" id="KAJ7382651.1"/>
    </source>
</evidence>
<keyword evidence="2" id="KW-1185">Reference proteome</keyword>
<organism evidence="1 2">
    <name type="scientific">Desmophyllum pertusum</name>
    <dbReference type="NCBI Taxonomy" id="174260"/>
    <lineage>
        <taxon>Eukaryota</taxon>
        <taxon>Metazoa</taxon>
        <taxon>Cnidaria</taxon>
        <taxon>Anthozoa</taxon>
        <taxon>Hexacorallia</taxon>
        <taxon>Scleractinia</taxon>
        <taxon>Caryophylliina</taxon>
        <taxon>Caryophylliidae</taxon>
        <taxon>Desmophyllum</taxon>
    </lineage>
</organism>
<protein>
    <submittedName>
        <fullName evidence="1">Uncharacterized protein</fullName>
    </submittedName>
</protein>
<gene>
    <name evidence="1" type="ORF">OS493_033707</name>
</gene>
<evidence type="ECO:0000313" key="2">
    <source>
        <dbReference type="Proteomes" id="UP001163046"/>
    </source>
</evidence>
<accession>A0A9W9ZJ23</accession>
<comment type="caution">
    <text evidence="1">The sequence shown here is derived from an EMBL/GenBank/DDBJ whole genome shotgun (WGS) entry which is preliminary data.</text>
</comment>
<dbReference type="EMBL" id="MU825918">
    <property type="protein sequence ID" value="KAJ7382651.1"/>
    <property type="molecule type" value="Genomic_DNA"/>
</dbReference>
<dbReference type="AlphaFoldDB" id="A0A9W9ZJ23"/>
<name>A0A9W9ZJ23_9CNID</name>
<proteinExistence type="predicted"/>
<reference evidence="1" key="1">
    <citation type="submission" date="2023-01" db="EMBL/GenBank/DDBJ databases">
        <title>Genome assembly of the deep-sea coral Lophelia pertusa.</title>
        <authorList>
            <person name="Herrera S."/>
            <person name="Cordes E."/>
        </authorList>
    </citation>
    <scope>NUCLEOTIDE SEQUENCE</scope>
    <source>
        <strain evidence="1">USNM1676648</strain>
        <tissue evidence="1">Polyp</tissue>
    </source>
</reference>
<dbReference type="Proteomes" id="UP001163046">
    <property type="component" value="Unassembled WGS sequence"/>
</dbReference>